<keyword evidence="2" id="KW-1185">Reference proteome</keyword>
<evidence type="ECO:0000313" key="2">
    <source>
        <dbReference type="Proteomes" id="UP001056778"/>
    </source>
</evidence>
<proteinExistence type="predicted"/>
<protein>
    <submittedName>
        <fullName evidence="1">Uncharacterized protein</fullName>
    </submittedName>
</protein>
<gene>
    <name evidence="1" type="ORF">MML48_1g07740</name>
</gene>
<reference evidence="1" key="1">
    <citation type="submission" date="2022-04" db="EMBL/GenBank/DDBJ databases">
        <title>Chromosome-scale genome assembly of Holotrichia oblita Faldermann.</title>
        <authorList>
            <person name="Rongchong L."/>
        </authorList>
    </citation>
    <scope>NUCLEOTIDE SEQUENCE</scope>
    <source>
        <strain evidence="1">81SQS9</strain>
    </source>
</reference>
<evidence type="ECO:0000313" key="1">
    <source>
        <dbReference type="EMBL" id="KAI4469386.1"/>
    </source>
</evidence>
<organism evidence="1 2">
    <name type="scientific">Holotrichia oblita</name>
    <name type="common">Chafer beetle</name>
    <dbReference type="NCBI Taxonomy" id="644536"/>
    <lineage>
        <taxon>Eukaryota</taxon>
        <taxon>Metazoa</taxon>
        <taxon>Ecdysozoa</taxon>
        <taxon>Arthropoda</taxon>
        <taxon>Hexapoda</taxon>
        <taxon>Insecta</taxon>
        <taxon>Pterygota</taxon>
        <taxon>Neoptera</taxon>
        <taxon>Endopterygota</taxon>
        <taxon>Coleoptera</taxon>
        <taxon>Polyphaga</taxon>
        <taxon>Scarabaeiformia</taxon>
        <taxon>Scarabaeidae</taxon>
        <taxon>Melolonthinae</taxon>
        <taxon>Holotrichia</taxon>
    </lineage>
</organism>
<comment type="caution">
    <text evidence="1">The sequence shown here is derived from an EMBL/GenBank/DDBJ whole genome shotgun (WGS) entry which is preliminary data.</text>
</comment>
<dbReference type="EMBL" id="CM043015">
    <property type="protein sequence ID" value="KAI4469386.1"/>
    <property type="molecule type" value="Genomic_DNA"/>
</dbReference>
<sequence length="223" mass="24354">MHVRERTVSCSTGRTRRRDEVQGEDGRGHGAAERSERRTDPMDGAIGSVQVGDGTAGRRRAHHDRLPGLYGAVQSGVQNVARGQLGEPADREEDTVHVELERDGMPNGHGDEPHQDRQHVQGEDRRQGSGRAQRFPPVHHHEVGESVLHAGSVRQNVHHRLYGDDERFGRSAVGQGDINGEEGIGIGKDESDQGRDGEQEEDVGIGTELAVQADDDPRFPAGR</sequence>
<dbReference type="Proteomes" id="UP001056778">
    <property type="component" value="Chromosome 1"/>
</dbReference>
<name>A0ACB9TRA7_HOLOL</name>
<accession>A0ACB9TRA7</accession>